<dbReference type="RefSeq" id="XP_056557173.1">
    <property type="nucleotide sequence ID" value="XM_056698648.1"/>
</dbReference>
<name>A0A9W9VG59_9EURO</name>
<gene>
    <name evidence="2" type="ORF">N7496_005719</name>
</gene>
<dbReference type="AlphaFoldDB" id="A0A9W9VG59"/>
<feature type="transmembrane region" description="Helical" evidence="1">
    <location>
        <begin position="6"/>
        <end position="23"/>
    </location>
</feature>
<protein>
    <submittedName>
        <fullName evidence="2">Uncharacterized protein</fullName>
    </submittedName>
</protein>
<accession>A0A9W9VG59</accession>
<evidence type="ECO:0000256" key="1">
    <source>
        <dbReference type="SAM" id="Phobius"/>
    </source>
</evidence>
<keyword evidence="1" id="KW-0812">Transmembrane</keyword>
<dbReference type="Proteomes" id="UP001147782">
    <property type="component" value="Unassembled WGS sequence"/>
</dbReference>
<comment type="caution">
    <text evidence="2">The sequence shown here is derived from an EMBL/GenBank/DDBJ whole genome shotgun (WGS) entry which is preliminary data.</text>
</comment>
<dbReference type="GeneID" id="81437827"/>
<dbReference type="EMBL" id="JAPZBS010000004">
    <property type="protein sequence ID" value="KAJ5378310.1"/>
    <property type="molecule type" value="Genomic_DNA"/>
</dbReference>
<reference evidence="2" key="2">
    <citation type="journal article" date="2023" name="IMA Fungus">
        <title>Comparative genomic study of the Penicillium genus elucidates a diverse pangenome and 15 lateral gene transfer events.</title>
        <authorList>
            <person name="Petersen C."/>
            <person name="Sorensen T."/>
            <person name="Nielsen M.R."/>
            <person name="Sondergaard T.E."/>
            <person name="Sorensen J.L."/>
            <person name="Fitzpatrick D.A."/>
            <person name="Frisvad J.C."/>
            <person name="Nielsen K.L."/>
        </authorList>
    </citation>
    <scope>NUCLEOTIDE SEQUENCE</scope>
    <source>
        <strain evidence="2">IBT 29864</strain>
    </source>
</reference>
<sequence length="85" mass="10231">MLICYAIVSYVVGLLVFMLQPLWQTQWDNGDKCFSFVICNEGYTVDRYIHRRNERYNVQPWDYARIPEVFGANEKYEGYPHQNEK</sequence>
<keyword evidence="3" id="KW-1185">Reference proteome</keyword>
<dbReference type="OrthoDB" id="3970464at2759"/>
<dbReference type="Gene3D" id="3.40.50.970">
    <property type="match status" value="1"/>
</dbReference>
<organism evidence="2 3">
    <name type="scientific">Penicillium cataractarum</name>
    <dbReference type="NCBI Taxonomy" id="2100454"/>
    <lineage>
        <taxon>Eukaryota</taxon>
        <taxon>Fungi</taxon>
        <taxon>Dikarya</taxon>
        <taxon>Ascomycota</taxon>
        <taxon>Pezizomycotina</taxon>
        <taxon>Eurotiomycetes</taxon>
        <taxon>Eurotiomycetidae</taxon>
        <taxon>Eurotiales</taxon>
        <taxon>Aspergillaceae</taxon>
        <taxon>Penicillium</taxon>
    </lineage>
</organism>
<keyword evidence="1" id="KW-1133">Transmembrane helix</keyword>
<keyword evidence="1" id="KW-0472">Membrane</keyword>
<proteinExistence type="predicted"/>
<evidence type="ECO:0000313" key="2">
    <source>
        <dbReference type="EMBL" id="KAJ5378310.1"/>
    </source>
</evidence>
<evidence type="ECO:0000313" key="3">
    <source>
        <dbReference type="Proteomes" id="UP001147782"/>
    </source>
</evidence>
<reference evidence="2" key="1">
    <citation type="submission" date="2022-11" db="EMBL/GenBank/DDBJ databases">
        <authorList>
            <person name="Petersen C."/>
        </authorList>
    </citation>
    <scope>NUCLEOTIDE SEQUENCE</scope>
    <source>
        <strain evidence="2">IBT 29864</strain>
    </source>
</reference>